<dbReference type="GO" id="GO:0005388">
    <property type="term" value="F:P-type calcium transporter activity"/>
    <property type="evidence" value="ECO:0007669"/>
    <property type="project" value="UniProtKB-EC"/>
</dbReference>
<dbReference type="OMA" id="IQHCKRA"/>
<dbReference type="Pfam" id="PF00690">
    <property type="entry name" value="Cation_ATPase_N"/>
    <property type="match status" value="1"/>
</dbReference>
<evidence type="ECO:0000256" key="9">
    <source>
        <dbReference type="ARBA" id="ARBA00022741"/>
    </source>
</evidence>
<proteinExistence type="inferred from homology"/>
<accession>A0A9Q0M9I7</accession>
<dbReference type="InterPro" id="IPR006068">
    <property type="entry name" value="ATPase_P-typ_cation-transptr_C"/>
</dbReference>
<evidence type="ECO:0000256" key="13">
    <source>
        <dbReference type="ARBA" id="ARBA00022860"/>
    </source>
</evidence>
<dbReference type="InterPro" id="IPR036412">
    <property type="entry name" value="HAD-like_sf"/>
</dbReference>
<feature type="transmembrane region" description="Helical" evidence="18">
    <location>
        <begin position="980"/>
        <end position="1000"/>
    </location>
</feature>
<keyword evidence="10 18" id="KW-0106">Calcium</keyword>
<dbReference type="InterPro" id="IPR059000">
    <property type="entry name" value="ATPase_P-type_domA"/>
</dbReference>
<dbReference type="GO" id="GO:0046872">
    <property type="term" value="F:metal ion binding"/>
    <property type="evidence" value="ECO:0007669"/>
    <property type="project" value="UniProtKB-KW"/>
</dbReference>
<organism evidence="20 21">
    <name type="scientific">Blomia tropicalis</name>
    <name type="common">Mite</name>
    <dbReference type="NCBI Taxonomy" id="40697"/>
    <lineage>
        <taxon>Eukaryota</taxon>
        <taxon>Metazoa</taxon>
        <taxon>Ecdysozoa</taxon>
        <taxon>Arthropoda</taxon>
        <taxon>Chelicerata</taxon>
        <taxon>Arachnida</taxon>
        <taxon>Acari</taxon>
        <taxon>Acariformes</taxon>
        <taxon>Sarcoptiformes</taxon>
        <taxon>Astigmata</taxon>
        <taxon>Glycyphagoidea</taxon>
        <taxon>Echimyopodidae</taxon>
        <taxon>Blomia</taxon>
    </lineage>
</organism>
<evidence type="ECO:0000256" key="1">
    <source>
        <dbReference type="ARBA" id="ARBA00004651"/>
    </source>
</evidence>
<dbReference type="AlphaFoldDB" id="A0A9Q0M9I7"/>
<dbReference type="SUPFAM" id="SSF81660">
    <property type="entry name" value="Metal cation-transporting ATPase, ATP-binding domain N"/>
    <property type="match status" value="1"/>
</dbReference>
<dbReference type="NCBIfam" id="TIGR01517">
    <property type="entry name" value="ATPase-IIB_Ca"/>
    <property type="match status" value="1"/>
</dbReference>
<evidence type="ECO:0000256" key="18">
    <source>
        <dbReference type="RuleBase" id="RU361146"/>
    </source>
</evidence>
<keyword evidence="6 18" id="KW-0109">Calcium transport</keyword>
<evidence type="ECO:0000256" key="6">
    <source>
        <dbReference type="ARBA" id="ARBA00022568"/>
    </source>
</evidence>
<comment type="similarity">
    <text evidence="2">Belongs to the cation transport ATPase (P-type) (TC 3.A.3) family. Type IIB subfamily.</text>
</comment>
<feature type="transmembrane region" description="Helical" evidence="18">
    <location>
        <begin position="378"/>
        <end position="404"/>
    </location>
</feature>
<dbReference type="FunFam" id="2.70.150.10:FF:000001">
    <property type="entry name" value="Calcium-transporting ATPase"/>
    <property type="match status" value="1"/>
</dbReference>
<name>A0A9Q0M9I7_BLOTA</name>
<dbReference type="Pfam" id="PF08282">
    <property type="entry name" value="Hydrolase_3"/>
    <property type="match status" value="1"/>
</dbReference>
<evidence type="ECO:0000256" key="14">
    <source>
        <dbReference type="ARBA" id="ARBA00022967"/>
    </source>
</evidence>
<keyword evidence="7 18" id="KW-0812">Transmembrane</keyword>
<dbReference type="Gene3D" id="2.70.150.10">
    <property type="entry name" value="Calcium-transporting ATPase, cytoplasmic transduction domain A"/>
    <property type="match status" value="1"/>
</dbReference>
<dbReference type="GO" id="GO:0016887">
    <property type="term" value="F:ATP hydrolysis activity"/>
    <property type="evidence" value="ECO:0007669"/>
    <property type="project" value="InterPro"/>
</dbReference>
<evidence type="ECO:0000313" key="21">
    <source>
        <dbReference type="Proteomes" id="UP001142055"/>
    </source>
</evidence>
<feature type="transmembrane region" description="Helical" evidence="18">
    <location>
        <begin position="1012"/>
        <end position="1038"/>
    </location>
</feature>
<dbReference type="SFLD" id="SFLDG00002">
    <property type="entry name" value="C1.7:_P-type_atpase_like"/>
    <property type="match status" value="1"/>
</dbReference>
<dbReference type="InterPro" id="IPR018303">
    <property type="entry name" value="ATPase_P-typ_P_site"/>
</dbReference>
<evidence type="ECO:0000256" key="7">
    <source>
        <dbReference type="ARBA" id="ARBA00022692"/>
    </source>
</evidence>
<dbReference type="SMART" id="SM00831">
    <property type="entry name" value="Cation_ATPase_N"/>
    <property type="match status" value="1"/>
</dbReference>
<sequence>MCPERSHNVTDEQIANLERIDKQLTNGNYGFGSVPISDLQQLMQCRSEEGVQFINQRFGCIQSLCERLGTSPTDGLREDLLESRRTEYGSNVIPKKPPKGFMYLIWEALQDVTLIILQVSAIISLGLSFYHPPEVEGAPESDDEGHAGWIEGAAILVSVAIVVLVSAGNNFTKERQFRSLQSRIDLENRFSVIRSGQLLQVHVSDLVVGDLCVIKYGDLLPADGVIVQSSDIKIDESSLTGESDHVVKTEMGDPLLFSGTHVMEGSGRMVVTAVGLNSQTGIIFGLLGATKKSKKSKNDGNDDGLNKNANETEIEVASTKHQSSVLQNKISKLAIQMGYGSTAVAVITVLLLAIKFTIKEMSGGRGFEMYFIQYYIKFVIIGITVLVVAVPEGLPLAITLAMAYSVKKMMYDNNLVRHLDACETMGNATSICSDKTGTLTTNRMTAVQAYIAGKHYHRENLAYKDLPKHVADLLVDAISLNTATTSRIVASANPNDQPKQLGNKTECALLNLVLDLGKDYQARRGEISENDIRKVFTFNSARKSMSTIISIKNGFRLFTKGASEIVMKKCSYIHNSNGAVMDFPDEAQDNLIHDIIEPMACDGLRTICIAYKDYVFDNIEPDINQYRIQDEPSWDEEDLVVSDLTCLAIVGIEDPVRPEVPDAILKCQQAGITVRMVTGDNVNTARSIANKCGIISPSSDFLVIDGKEFNRRIRDKNGEIVQEQFDQIWPRLRVLARSSPTDKYILVKHIIQSRMNHNREVVAVTGDGTNDGPALKKADVGFAMGIAGTDVAKEASDIILTDDNFSSIVKAVMWGRNVYDSIAKFLQFQLTVNVVAVVVAFVGAATIDDSPLKAVQMLWVNLIMDTLASLALATELPTPDLLQRKPYGRKKPMISRTMIKNILGQAFYMILVIFVILYAGDKFLNVESGITDSPSLSGEPTEHFTIIFNVFVMMTLFNEINARKIHGERNIFKGLLTNPVFYGIMIFCAIAQVLIIEFGGRVFMTAPLSIVHWLWSILFGSSVLLWGQVITSIPNSWIPKNLFNRKKPNKY</sequence>
<dbReference type="InterPro" id="IPR044492">
    <property type="entry name" value="P_typ_ATPase_HD_dom"/>
</dbReference>
<dbReference type="SUPFAM" id="SSF81665">
    <property type="entry name" value="Calcium ATPase, transmembrane domain M"/>
    <property type="match status" value="1"/>
</dbReference>
<dbReference type="Proteomes" id="UP001142055">
    <property type="component" value="Chromosome 2"/>
</dbReference>
<dbReference type="InterPro" id="IPR023298">
    <property type="entry name" value="ATPase_P-typ_TM_dom_sf"/>
</dbReference>
<evidence type="ECO:0000256" key="16">
    <source>
        <dbReference type="ARBA" id="ARBA00023065"/>
    </source>
</evidence>
<dbReference type="InterPro" id="IPR023299">
    <property type="entry name" value="ATPase_P-typ_cyto_dom_N"/>
</dbReference>
<evidence type="ECO:0000256" key="8">
    <source>
        <dbReference type="ARBA" id="ARBA00022723"/>
    </source>
</evidence>
<dbReference type="GO" id="GO:0005516">
    <property type="term" value="F:calmodulin binding"/>
    <property type="evidence" value="ECO:0007669"/>
    <property type="project" value="UniProtKB-KW"/>
</dbReference>
<comment type="function">
    <text evidence="18">Catalyzes the hydrolysis of ATP coupled with the transport of calcium.</text>
</comment>
<dbReference type="FunFam" id="1.20.1110.10:FF:000001">
    <property type="entry name" value="Calcium-transporting ATPase"/>
    <property type="match status" value="1"/>
</dbReference>
<feature type="transmembrane region" description="Helical" evidence="18">
    <location>
        <begin position="825"/>
        <end position="847"/>
    </location>
</feature>
<comment type="catalytic activity">
    <reaction evidence="18">
        <text>Ca(2+)(in) + ATP + H2O = Ca(2+)(out) + ADP + phosphate + H(+)</text>
        <dbReference type="Rhea" id="RHEA:18105"/>
        <dbReference type="ChEBI" id="CHEBI:15377"/>
        <dbReference type="ChEBI" id="CHEBI:15378"/>
        <dbReference type="ChEBI" id="CHEBI:29108"/>
        <dbReference type="ChEBI" id="CHEBI:30616"/>
        <dbReference type="ChEBI" id="CHEBI:43474"/>
        <dbReference type="ChEBI" id="CHEBI:456216"/>
        <dbReference type="EC" id="7.2.2.10"/>
    </reaction>
</comment>
<dbReference type="InterPro" id="IPR001757">
    <property type="entry name" value="P_typ_ATPase"/>
</dbReference>
<keyword evidence="21" id="KW-1185">Reference proteome</keyword>
<feature type="domain" description="Cation-transporting P-type ATPase N-terminal" evidence="19">
    <location>
        <begin position="57"/>
        <end position="129"/>
    </location>
</feature>
<gene>
    <name evidence="20" type="ORF">RDWZM_006369</name>
</gene>
<keyword evidence="11 18" id="KW-0067">ATP-binding</keyword>
<keyword evidence="14" id="KW-1278">Translocase</keyword>
<dbReference type="InterPro" id="IPR006408">
    <property type="entry name" value="P-type_ATPase_IIB"/>
</dbReference>
<keyword evidence="15 18" id="KW-1133">Transmembrane helix</keyword>
<comment type="caution">
    <text evidence="20">The sequence shown here is derived from an EMBL/GenBank/DDBJ whole genome shotgun (WGS) entry which is preliminary data.</text>
</comment>
<keyword evidence="16 18" id="KW-0406">Ion transport</keyword>
<dbReference type="Gene3D" id="3.40.1110.10">
    <property type="entry name" value="Calcium-transporting ATPase, cytoplasmic domain N"/>
    <property type="match status" value="1"/>
</dbReference>
<keyword evidence="9 18" id="KW-0547">Nucleotide-binding</keyword>
<keyword evidence="12" id="KW-0460">Magnesium</keyword>
<dbReference type="Gene3D" id="3.40.50.1000">
    <property type="entry name" value="HAD superfamily/HAD-like"/>
    <property type="match status" value="1"/>
</dbReference>
<dbReference type="FunFam" id="1.20.1110.10:FF:000002">
    <property type="entry name" value="Calcium-transporting ATPase"/>
    <property type="match status" value="1"/>
</dbReference>
<dbReference type="EMBL" id="JAPWDV010000002">
    <property type="protein sequence ID" value="KAJ6220557.1"/>
    <property type="molecule type" value="Genomic_DNA"/>
</dbReference>
<keyword evidence="5" id="KW-0597">Phosphoprotein</keyword>
<dbReference type="NCBIfam" id="TIGR01494">
    <property type="entry name" value="ATPase_P-type"/>
    <property type="match status" value="2"/>
</dbReference>
<dbReference type="CDD" id="cd02081">
    <property type="entry name" value="P-type_ATPase_Ca_PMCA-like"/>
    <property type="match status" value="1"/>
</dbReference>
<keyword evidence="4" id="KW-1003">Cell membrane</keyword>
<dbReference type="Pfam" id="PF00689">
    <property type="entry name" value="Cation_ATPase_C"/>
    <property type="match status" value="1"/>
</dbReference>
<dbReference type="Gene3D" id="1.20.1110.10">
    <property type="entry name" value="Calcium-transporting ATPase, transmembrane domain"/>
    <property type="match status" value="2"/>
</dbReference>
<feature type="transmembrane region" description="Helical" evidence="18">
    <location>
        <begin position="943"/>
        <end position="960"/>
    </location>
</feature>
<dbReference type="Pfam" id="PF13246">
    <property type="entry name" value="Cation_ATPase"/>
    <property type="match status" value="1"/>
</dbReference>
<keyword evidence="17 18" id="KW-0472">Membrane</keyword>
<dbReference type="FunFam" id="3.40.50.1000:FF:000007">
    <property type="entry name" value="Calcium-transporting ATPase"/>
    <property type="match status" value="1"/>
</dbReference>
<keyword evidence="8" id="KW-0479">Metal-binding</keyword>
<dbReference type="GO" id="GO:0051480">
    <property type="term" value="P:regulation of cytosolic calcium ion concentration"/>
    <property type="evidence" value="ECO:0007669"/>
    <property type="project" value="TreeGrafter"/>
</dbReference>
<evidence type="ECO:0000256" key="10">
    <source>
        <dbReference type="ARBA" id="ARBA00022837"/>
    </source>
</evidence>
<dbReference type="PANTHER" id="PTHR24093">
    <property type="entry name" value="CATION TRANSPORTING ATPASE"/>
    <property type="match status" value="1"/>
</dbReference>
<dbReference type="SUPFAM" id="SSF81653">
    <property type="entry name" value="Calcium ATPase, transduction domain A"/>
    <property type="match status" value="1"/>
</dbReference>
<evidence type="ECO:0000256" key="5">
    <source>
        <dbReference type="ARBA" id="ARBA00022553"/>
    </source>
</evidence>
<evidence type="ECO:0000256" key="4">
    <source>
        <dbReference type="ARBA" id="ARBA00022475"/>
    </source>
</evidence>
<evidence type="ECO:0000256" key="12">
    <source>
        <dbReference type="ARBA" id="ARBA00022842"/>
    </source>
</evidence>
<comment type="caution">
    <text evidence="18">Lacks conserved residue(s) required for the propagation of feature annotation.</text>
</comment>
<dbReference type="PROSITE" id="PS00154">
    <property type="entry name" value="ATPASE_E1_E2"/>
    <property type="match status" value="1"/>
</dbReference>
<dbReference type="EC" id="7.2.2.10" evidence="18"/>
<dbReference type="PRINTS" id="PR00121">
    <property type="entry name" value="NAKATPASE"/>
</dbReference>
<dbReference type="InterPro" id="IPR023214">
    <property type="entry name" value="HAD_sf"/>
</dbReference>
<evidence type="ECO:0000259" key="19">
    <source>
        <dbReference type="SMART" id="SM00831"/>
    </source>
</evidence>
<feature type="transmembrane region" description="Helical" evidence="18">
    <location>
        <begin position="103"/>
        <end position="127"/>
    </location>
</feature>
<keyword evidence="13" id="KW-0112">Calmodulin-binding</keyword>
<evidence type="ECO:0000313" key="20">
    <source>
        <dbReference type="EMBL" id="KAJ6220557.1"/>
    </source>
</evidence>
<protein>
    <recommendedName>
        <fullName evidence="18">Calcium-transporting ATPase</fullName>
        <ecNumber evidence="18">7.2.2.10</ecNumber>
    </recommendedName>
</protein>
<dbReference type="Pfam" id="PF00122">
    <property type="entry name" value="E1-E2_ATPase"/>
    <property type="match status" value="1"/>
</dbReference>
<dbReference type="PANTHER" id="PTHR24093:SF369">
    <property type="entry name" value="CALCIUM-TRANSPORTING ATPASE"/>
    <property type="match status" value="1"/>
</dbReference>
<dbReference type="SFLD" id="SFLDS00003">
    <property type="entry name" value="Haloacid_Dehalogenase"/>
    <property type="match status" value="1"/>
</dbReference>
<reference evidence="20" key="1">
    <citation type="submission" date="2022-12" db="EMBL/GenBank/DDBJ databases">
        <title>Genome assemblies of Blomia tropicalis.</title>
        <authorList>
            <person name="Cui Y."/>
        </authorList>
    </citation>
    <scope>NUCLEOTIDE SEQUENCE</scope>
    <source>
        <tissue evidence="20">Adult mites</tissue>
    </source>
</reference>
<evidence type="ECO:0000256" key="17">
    <source>
        <dbReference type="ARBA" id="ARBA00023136"/>
    </source>
</evidence>
<feature type="transmembrane region" description="Helical" evidence="18">
    <location>
        <begin position="337"/>
        <end position="358"/>
    </location>
</feature>
<evidence type="ECO:0000256" key="11">
    <source>
        <dbReference type="ARBA" id="ARBA00022840"/>
    </source>
</evidence>
<dbReference type="InterPro" id="IPR004014">
    <property type="entry name" value="ATPase_P-typ_cation-transptr_N"/>
</dbReference>
<comment type="subcellular location">
    <subcellularLocation>
        <location evidence="1">Cell membrane</location>
        <topology evidence="1">Multi-pass membrane protein</topology>
    </subcellularLocation>
    <subcellularLocation>
        <location evidence="18">Membrane</location>
        <topology evidence="18">Multi-pass membrane protein</topology>
    </subcellularLocation>
</comment>
<feature type="transmembrane region" description="Helical" evidence="18">
    <location>
        <begin position="147"/>
        <end position="168"/>
    </location>
</feature>
<feature type="transmembrane region" description="Helical" evidence="18">
    <location>
        <begin position="898"/>
        <end position="919"/>
    </location>
</feature>
<evidence type="ECO:0000256" key="2">
    <source>
        <dbReference type="ARBA" id="ARBA00006124"/>
    </source>
</evidence>
<evidence type="ECO:0000256" key="3">
    <source>
        <dbReference type="ARBA" id="ARBA00022448"/>
    </source>
</evidence>
<dbReference type="InterPro" id="IPR008250">
    <property type="entry name" value="ATPase_P-typ_transduc_dom_A_sf"/>
</dbReference>
<dbReference type="GO" id="GO:0005886">
    <property type="term" value="C:plasma membrane"/>
    <property type="evidence" value="ECO:0007669"/>
    <property type="project" value="UniProtKB-SubCell"/>
</dbReference>
<evidence type="ECO:0000256" key="15">
    <source>
        <dbReference type="ARBA" id="ARBA00022989"/>
    </source>
</evidence>
<keyword evidence="3 18" id="KW-0813">Transport</keyword>
<dbReference type="SFLD" id="SFLDF00027">
    <property type="entry name" value="p-type_atpase"/>
    <property type="match status" value="1"/>
</dbReference>
<dbReference type="PRINTS" id="PR00119">
    <property type="entry name" value="CATATPASE"/>
</dbReference>
<dbReference type="SUPFAM" id="SSF56784">
    <property type="entry name" value="HAD-like"/>
    <property type="match status" value="1"/>
</dbReference>
<dbReference type="GO" id="GO:0005524">
    <property type="term" value="F:ATP binding"/>
    <property type="evidence" value="ECO:0007669"/>
    <property type="project" value="UniProtKB-KW"/>
</dbReference>